<comment type="caution">
    <text evidence="1">The sequence shown here is derived from an EMBL/GenBank/DDBJ whole genome shotgun (WGS) entry which is preliminary data.</text>
</comment>
<dbReference type="Proteomes" id="UP000189339">
    <property type="component" value="Unassembled WGS sequence"/>
</dbReference>
<protein>
    <submittedName>
        <fullName evidence="1">Uncharacterized protein</fullName>
    </submittedName>
</protein>
<proteinExistence type="predicted"/>
<keyword evidence="2" id="KW-1185">Reference proteome</keyword>
<name>A0A1V2DP94_9GAMM</name>
<evidence type="ECO:0000313" key="1">
    <source>
        <dbReference type="EMBL" id="ONF42473.1"/>
    </source>
</evidence>
<dbReference type="AlphaFoldDB" id="A0A1V2DP94"/>
<accession>A0A1V2DP94</accession>
<organism evidence="1 2">
    <name type="scientific">Marinobacter lutaoensis</name>
    <dbReference type="NCBI Taxonomy" id="135739"/>
    <lineage>
        <taxon>Bacteria</taxon>
        <taxon>Pseudomonadati</taxon>
        <taxon>Pseudomonadota</taxon>
        <taxon>Gammaproteobacteria</taxon>
        <taxon>Pseudomonadales</taxon>
        <taxon>Marinobacteraceae</taxon>
        <taxon>Marinobacter</taxon>
    </lineage>
</organism>
<dbReference type="OrthoDB" id="6369673at2"/>
<reference evidence="1 2" key="1">
    <citation type="submission" date="2016-12" db="EMBL/GenBank/DDBJ databases">
        <title>Marinobacter lutaoensis whole genome sequencing.</title>
        <authorList>
            <person name="Verma A."/>
            <person name="Krishnamurthi S."/>
        </authorList>
    </citation>
    <scope>NUCLEOTIDE SEQUENCE [LARGE SCALE GENOMIC DNA]</scope>
    <source>
        <strain evidence="1 2">T5054</strain>
    </source>
</reference>
<sequence length="294" mass="32504">MTFNVFDAVQQQNEQMRQQELNKQAAKTAALAALPVIRTISKVLAASLNGETIKDPKGTEQRAKALLDTIGEQSLALYEKLGSVNDKRILPSITGSVTTVLQSLYRSNGEAALDVDVASLLAEGAKLPGIWKDEQVGDDLGSLPFRRTIAMMQSMSPLMAAYQRFDFYQHNNRQQVLSDLQNMLWTTVDKSLQSHPVVAQMAEPEVEMLRRNLLLRSGELLAAAWDNQAEIAKAHIAECTTDERRAYKANGYPIDSVVEEFESAYLMLEQSLDTTLSSQYVLPDADENPSPSPA</sequence>
<dbReference type="STRING" id="135739.BTO32_14765"/>
<gene>
    <name evidence="1" type="ORF">BTO32_14765</name>
</gene>
<dbReference type="EMBL" id="MSCW01000009">
    <property type="protein sequence ID" value="ONF42473.1"/>
    <property type="molecule type" value="Genomic_DNA"/>
</dbReference>
<evidence type="ECO:0000313" key="2">
    <source>
        <dbReference type="Proteomes" id="UP000189339"/>
    </source>
</evidence>
<dbReference type="RefSeq" id="WP_076725418.1">
    <property type="nucleotide sequence ID" value="NZ_MSCW01000009.1"/>
</dbReference>